<dbReference type="OrthoDB" id="1470350at2759"/>
<dbReference type="eggNOG" id="KOG0157">
    <property type="taxonomic scope" value="Eukaryota"/>
</dbReference>
<feature type="chain" id="PRO_5004583319" description="Cytochrome P450" evidence="9">
    <location>
        <begin position="18"/>
        <end position="502"/>
    </location>
</feature>
<evidence type="ECO:0000256" key="2">
    <source>
        <dbReference type="ARBA" id="ARBA00022617"/>
    </source>
</evidence>
<dbReference type="PANTHER" id="PTHR24291">
    <property type="entry name" value="CYTOCHROME P450 FAMILY 4"/>
    <property type="match status" value="1"/>
</dbReference>
<dbReference type="RefSeq" id="XP_008613551.1">
    <property type="nucleotide sequence ID" value="XM_008615329.1"/>
</dbReference>
<evidence type="ECO:0008006" key="12">
    <source>
        <dbReference type="Google" id="ProtNLM"/>
    </source>
</evidence>
<comment type="similarity">
    <text evidence="1 8">Belongs to the cytochrome P450 family.</text>
</comment>
<dbReference type="Proteomes" id="UP000030762">
    <property type="component" value="Unassembled WGS sequence"/>
</dbReference>
<reference evidence="10 11" key="1">
    <citation type="submission" date="2012-04" db="EMBL/GenBank/DDBJ databases">
        <title>The Genome Sequence of Saprolegnia declina VS20.</title>
        <authorList>
            <consortium name="The Broad Institute Genome Sequencing Platform"/>
            <person name="Russ C."/>
            <person name="Nusbaum C."/>
            <person name="Tyler B."/>
            <person name="van West P."/>
            <person name="Dieguez-Uribeondo J."/>
            <person name="de Bruijn I."/>
            <person name="Tripathy S."/>
            <person name="Jiang R."/>
            <person name="Young S.K."/>
            <person name="Zeng Q."/>
            <person name="Gargeya S."/>
            <person name="Fitzgerald M."/>
            <person name="Haas B."/>
            <person name="Abouelleil A."/>
            <person name="Alvarado L."/>
            <person name="Arachchi H.M."/>
            <person name="Berlin A."/>
            <person name="Chapman S.B."/>
            <person name="Goldberg J."/>
            <person name="Griggs A."/>
            <person name="Gujja S."/>
            <person name="Hansen M."/>
            <person name="Howarth C."/>
            <person name="Imamovic A."/>
            <person name="Larimer J."/>
            <person name="McCowen C."/>
            <person name="Montmayeur A."/>
            <person name="Murphy C."/>
            <person name="Neiman D."/>
            <person name="Pearson M."/>
            <person name="Priest M."/>
            <person name="Roberts A."/>
            <person name="Saif S."/>
            <person name="Shea T."/>
            <person name="Sisk P."/>
            <person name="Sykes S."/>
            <person name="Wortman J."/>
            <person name="Nusbaum C."/>
            <person name="Birren B."/>
        </authorList>
    </citation>
    <scope>NUCLEOTIDE SEQUENCE [LARGE SCALE GENOMIC DNA]</scope>
    <source>
        <strain evidence="10 11">VS20</strain>
    </source>
</reference>
<dbReference type="VEuPathDB" id="FungiDB:SDRG_09397"/>
<dbReference type="InterPro" id="IPR036396">
    <property type="entry name" value="Cyt_P450_sf"/>
</dbReference>
<keyword evidence="6 8" id="KW-0503">Monooxygenase</keyword>
<name>T0QGV3_SAPDV</name>
<keyword evidence="4 8" id="KW-0560">Oxidoreductase</keyword>
<evidence type="ECO:0000256" key="3">
    <source>
        <dbReference type="ARBA" id="ARBA00022723"/>
    </source>
</evidence>
<evidence type="ECO:0000256" key="1">
    <source>
        <dbReference type="ARBA" id="ARBA00010617"/>
    </source>
</evidence>
<proteinExistence type="inferred from homology"/>
<evidence type="ECO:0000256" key="6">
    <source>
        <dbReference type="ARBA" id="ARBA00023033"/>
    </source>
</evidence>
<feature type="binding site" description="axial binding residue" evidence="7">
    <location>
        <position position="444"/>
    </location>
    <ligand>
        <name>heme</name>
        <dbReference type="ChEBI" id="CHEBI:30413"/>
    </ligand>
    <ligandPart>
        <name>Fe</name>
        <dbReference type="ChEBI" id="CHEBI:18248"/>
    </ligandPart>
</feature>
<dbReference type="GeneID" id="19950124"/>
<dbReference type="GO" id="GO:0005506">
    <property type="term" value="F:iron ion binding"/>
    <property type="evidence" value="ECO:0007669"/>
    <property type="project" value="InterPro"/>
</dbReference>
<dbReference type="GO" id="GO:0004497">
    <property type="term" value="F:monooxygenase activity"/>
    <property type="evidence" value="ECO:0007669"/>
    <property type="project" value="UniProtKB-KW"/>
</dbReference>
<keyword evidence="5 7" id="KW-0408">Iron</keyword>
<sequence length="502" mass="55201">MLDVASLIAASLVVALAVVCHRFGRNVPFLEGLPFPSALHVPFVGAAMQLSTLSGMRRLFRDAANANGIVSYRIMAQPSVAVTRADHVRQVVNASSYRAPVPVIDMHIERLVGKRSIVQLMHNEWKLHRRLVSRAFQWQNLANMVPAMASIAESFTDIWLQAMTPSMDVFTLLKRSALDTIGRTGFGYDLQSLRDVHNPMATALAFLLSETNRRCFDEAHKPLSHLHWVPTHANRRFVKEATLARSILSEIVQARLNALHTGTSGSTYPDLLQAMVDAASADNSPMDADTLADNVFTFVLAGSDTISTSMAYALYLLATHPEVQAKAVAEIDKVVGTSAPITYEAVQQLPYVSAVLTESMRLFPASPIVIRHLEAPLTLDDHCVPAGTIMTIPIWFVNRSPLNWGDDADEFKPERHFDDAVAHGIAAKDRAFRFMTFSGGPRNCVGMRFAQLEAMVMLVTVLRRCVVSRPHDAPCVMPNAVGVSITPEQGMWLSLTPRTDPA</sequence>
<dbReference type="AlphaFoldDB" id="T0QGV3"/>
<dbReference type="InterPro" id="IPR017972">
    <property type="entry name" value="Cyt_P450_CS"/>
</dbReference>
<dbReference type="Gene3D" id="1.10.630.10">
    <property type="entry name" value="Cytochrome P450"/>
    <property type="match status" value="1"/>
</dbReference>
<evidence type="ECO:0000256" key="8">
    <source>
        <dbReference type="RuleBase" id="RU000461"/>
    </source>
</evidence>
<gene>
    <name evidence="10" type="ORF">SDRG_09397</name>
</gene>
<dbReference type="InParanoid" id="T0QGV3"/>
<keyword evidence="9" id="KW-0732">Signal</keyword>
<keyword evidence="2 7" id="KW-0349">Heme</keyword>
<dbReference type="OMA" id="KPWQSRR"/>
<evidence type="ECO:0000256" key="4">
    <source>
        <dbReference type="ARBA" id="ARBA00023002"/>
    </source>
</evidence>
<dbReference type="STRING" id="1156394.T0QGV3"/>
<dbReference type="GO" id="GO:0020037">
    <property type="term" value="F:heme binding"/>
    <property type="evidence" value="ECO:0007669"/>
    <property type="project" value="InterPro"/>
</dbReference>
<dbReference type="GO" id="GO:0016705">
    <property type="term" value="F:oxidoreductase activity, acting on paired donors, with incorporation or reduction of molecular oxygen"/>
    <property type="evidence" value="ECO:0007669"/>
    <property type="project" value="InterPro"/>
</dbReference>
<dbReference type="PRINTS" id="PR00463">
    <property type="entry name" value="EP450I"/>
</dbReference>
<keyword evidence="11" id="KW-1185">Reference proteome</keyword>
<evidence type="ECO:0000313" key="10">
    <source>
        <dbReference type="EMBL" id="EQC32865.1"/>
    </source>
</evidence>
<organism evidence="10 11">
    <name type="scientific">Saprolegnia diclina (strain VS20)</name>
    <dbReference type="NCBI Taxonomy" id="1156394"/>
    <lineage>
        <taxon>Eukaryota</taxon>
        <taxon>Sar</taxon>
        <taxon>Stramenopiles</taxon>
        <taxon>Oomycota</taxon>
        <taxon>Saprolegniomycetes</taxon>
        <taxon>Saprolegniales</taxon>
        <taxon>Saprolegniaceae</taxon>
        <taxon>Saprolegnia</taxon>
    </lineage>
</organism>
<dbReference type="EMBL" id="JH767161">
    <property type="protein sequence ID" value="EQC32865.1"/>
    <property type="molecule type" value="Genomic_DNA"/>
</dbReference>
<dbReference type="PROSITE" id="PS00086">
    <property type="entry name" value="CYTOCHROME_P450"/>
    <property type="match status" value="1"/>
</dbReference>
<dbReference type="PANTHER" id="PTHR24291:SF50">
    <property type="entry name" value="BIFUNCTIONAL ALBAFLAVENONE MONOOXYGENASE_TERPENE SYNTHASE"/>
    <property type="match status" value="1"/>
</dbReference>
<dbReference type="InterPro" id="IPR002401">
    <property type="entry name" value="Cyt_P450_E_grp-I"/>
</dbReference>
<keyword evidence="3 7" id="KW-0479">Metal-binding</keyword>
<comment type="cofactor">
    <cofactor evidence="7">
        <name>heme</name>
        <dbReference type="ChEBI" id="CHEBI:30413"/>
    </cofactor>
</comment>
<evidence type="ECO:0000256" key="5">
    <source>
        <dbReference type="ARBA" id="ARBA00023004"/>
    </source>
</evidence>
<dbReference type="PRINTS" id="PR00385">
    <property type="entry name" value="P450"/>
</dbReference>
<dbReference type="Pfam" id="PF00067">
    <property type="entry name" value="p450"/>
    <property type="match status" value="1"/>
</dbReference>
<evidence type="ECO:0000313" key="11">
    <source>
        <dbReference type="Proteomes" id="UP000030762"/>
    </source>
</evidence>
<evidence type="ECO:0000256" key="7">
    <source>
        <dbReference type="PIRSR" id="PIRSR602401-1"/>
    </source>
</evidence>
<dbReference type="InterPro" id="IPR050196">
    <property type="entry name" value="Cytochrome_P450_Monoox"/>
</dbReference>
<dbReference type="InterPro" id="IPR001128">
    <property type="entry name" value="Cyt_P450"/>
</dbReference>
<dbReference type="SUPFAM" id="SSF48264">
    <property type="entry name" value="Cytochrome P450"/>
    <property type="match status" value="1"/>
</dbReference>
<feature type="signal peptide" evidence="9">
    <location>
        <begin position="1"/>
        <end position="17"/>
    </location>
</feature>
<accession>T0QGV3</accession>
<protein>
    <recommendedName>
        <fullName evidence="12">Cytochrome P450</fullName>
    </recommendedName>
</protein>
<evidence type="ECO:0000256" key="9">
    <source>
        <dbReference type="SAM" id="SignalP"/>
    </source>
</evidence>